<dbReference type="Proteomes" id="UP000011566">
    <property type="component" value="Unassembled WGS sequence"/>
</dbReference>
<feature type="transmembrane region" description="Helical" evidence="7">
    <location>
        <begin position="281"/>
        <end position="300"/>
    </location>
</feature>
<evidence type="ECO:0000256" key="1">
    <source>
        <dbReference type="ARBA" id="ARBA00004141"/>
    </source>
</evidence>
<evidence type="ECO:0000256" key="5">
    <source>
        <dbReference type="ARBA" id="ARBA00023136"/>
    </source>
</evidence>
<evidence type="ECO:0000256" key="3">
    <source>
        <dbReference type="ARBA" id="ARBA00022692"/>
    </source>
</evidence>
<accession>M0M4G8</accession>
<feature type="transmembrane region" description="Helical" evidence="7">
    <location>
        <begin position="15"/>
        <end position="44"/>
    </location>
</feature>
<name>M0M4G8_9EURY</name>
<reference evidence="8 9" key="1">
    <citation type="journal article" date="2014" name="PLoS Genet.">
        <title>Phylogenetically driven sequencing of extremely halophilic archaea reveals strategies for static and dynamic osmo-response.</title>
        <authorList>
            <person name="Becker E.A."/>
            <person name="Seitzer P.M."/>
            <person name="Tritt A."/>
            <person name="Larsen D."/>
            <person name="Krusor M."/>
            <person name="Yao A.I."/>
            <person name="Wu D."/>
            <person name="Madern D."/>
            <person name="Eisen J.A."/>
            <person name="Darling A.E."/>
            <person name="Facciotti M.T."/>
        </authorList>
    </citation>
    <scope>NUCLEOTIDE SEQUENCE [LARGE SCALE GENOMIC DNA]</scope>
    <source>
        <strain evidence="8 9">100A6</strain>
    </source>
</reference>
<sequence>MSETRTGPPTSRARLGWWLFVFVLAVFVAFVVSSFAGMVVLAVFGYYATRPICRWLGNYIDSDGIAAGLTVLLIVVPIIALVLYTGLSIVQQLSGVVSLGDGTSGALDLSMLPPAQEQTVQTLLQNPQQAISQPRQLAQTAFTLGSQVLGGVAGGLVLVGLALTLAHFLLTNDDQLAEGFRTLVGGRDTTAYAYAAAVDEDLESVFFGNLLFVGVMAVLAGVVYVATNLIAPAGLTVPLVFVLAVLTGITSLIPIVVGKVVYLPVVAYLAVQAFESGESGAYVFVAGALVVYFLVLDILPQTFIQPVLTGRQLDAVVIMFAYLLGPILFGWYGFFFLPIAFVAVLEAIRIVLPELVRGEPLTPTVSLGGGIGTDPQADREDVADGATPNVDGTTDGTDDQDAT</sequence>
<proteinExistence type="inferred from homology"/>
<feature type="transmembrane region" description="Helical" evidence="7">
    <location>
        <begin position="64"/>
        <end position="84"/>
    </location>
</feature>
<protein>
    <submittedName>
        <fullName evidence="8">Permease</fullName>
    </submittedName>
</protein>
<evidence type="ECO:0000313" key="8">
    <source>
        <dbReference type="EMBL" id="EMA40581.1"/>
    </source>
</evidence>
<evidence type="ECO:0000256" key="7">
    <source>
        <dbReference type="SAM" id="Phobius"/>
    </source>
</evidence>
<evidence type="ECO:0000256" key="4">
    <source>
        <dbReference type="ARBA" id="ARBA00022989"/>
    </source>
</evidence>
<comment type="caution">
    <text evidence="8">The sequence shown here is derived from an EMBL/GenBank/DDBJ whole genome shotgun (WGS) entry which is preliminary data.</text>
</comment>
<gene>
    <name evidence="8" type="ORF">C447_03646</name>
</gene>
<dbReference type="PATRIC" id="fig|1132509.6.peg.852"/>
<keyword evidence="3 7" id="KW-0812">Transmembrane</keyword>
<organism evidence="8 9">
    <name type="scientific">Halococcus hamelinensis 100A6</name>
    <dbReference type="NCBI Taxonomy" id="1132509"/>
    <lineage>
        <taxon>Archaea</taxon>
        <taxon>Methanobacteriati</taxon>
        <taxon>Methanobacteriota</taxon>
        <taxon>Stenosarchaea group</taxon>
        <taxon>Halobacteria</taxon>
        <taxon>Halobacteriales</taxon>
        <taxon>Halococcaceae</taxon>
        <taxon>Halococcus</taxon>
    </lineage>
</organism>
<evidence type="ECO:0000313" key="9">
    <source>
        <dbReference type="Proteomes" id="UP000011566"/>
    </source>
</evidence>
<feature type="transmembrane region" description="Helical" evidence="7">
    <location>
        <begin position="206"/>
        <end position="227"/>
    </location>
</feature>
<comment type="subcellular location">
    <subcellularLocation>
        <location evidence="1">Membrane</location>
        <topology evidence="1">Multi-pass membrane protein</topology>
    </subcellularLocation>
</comment>
<dbReference type="GO" id="GO:0016020">
    <property type="term" value="C:membrane"/>
    <property type="evidence" value="ECO:0007669"/>
    <property type="project" value="UniProtKB-SubCell"/>
</dbReference>
<feature type="transmembrane region" description="Helical" evidence="7">
    <location>
        <begin position="239"/>
        <end position="261"/>
    </location>
</feature>
<dbReference type="InterPro" id="IPR002549">
    <property type="entry name" value="AI-2E-like"/>
</dbReference>
<keyword evidence="9" id="KW-1185">Reference proteome</keyword>
<dbReference type="RefSeq" id="WP_007691037.1">
    <property type="nucleotide sequence ID" value="NZ_AJRK01000024.1"/>
</dbReference>
<dbReference type="eggNOG" id="arCOG02642">
    <property type="taxonomic scope" value="Archaea"/>
</dbReference>
<keyword evidence="4 7" id="KW-1133">Transmembrane helix</keyword>
<dbReference type="Pfam" id="PF01594">
    <property type="entry name" value="AI-2E_transport"/>
    <property type="match status" value="1"/>
</dbReference>
<feature type="transmembrane region" description="Helical" evidence="7">
    <location>
        <begin position="148"/>
        <end position="170"/>
    </location>
</feature>
<keyword evidence="5 7" id="KW-0472">Membrane</keyword>
<evidence type="ECO:0000256" key="6">
    <source>
        <dbReference type="SAM" id="MobiDB-lite"/>
    </source>
</evidence>
<evidence type="ECO:0000256" key="2">
    <source>
        <dbReference type="ARBA" id="ARBA00009773"/>
    </source>
</evidence>
<dbReference type="AlphaFoldDB" id="M0M4G8"/>
<feature type="region of interest" description="Disordered" evidence="6">
    <location>
        <begin position="366"/>
        <end position="403"/>
    </location>
</feature>
<dbReference type="EMBL" id="AOMB01000010">
    <property type="protein sequence ID" value="EMA40581.1"/>
    <property type="molecule type" value="Genomic_DNA"/>
</dbReference>
<comment type="similarity">
    <text evidence="2">Belongs to the autoinducer-2 exporter (AI-2E) (TC 2.A.86) family.</text>
</comment>
<dbReference type="OrthoDB" id="282734at2157"/>